<evidence type="ECO:0000256" key="2">
    <source>
        <dbReference type="ARBA" id="ARBA00022679"/>
    </source>
</evidence>
<evidence type="ECO:0000313" key="5">
    <source>
        <dbReference type="Proteomes" id="UP000308713"/>
    </source>
</evidence>
<name>A0A5C4SNT9_9FLAO</name>
<dbReference type="EMBL" id="VDCS01000004">
    <property type="protein sequence ID" value="TNJ45778.1"/>
    <property type="molecule type" value="Genomic_DNA"/>
</dbReference>
<evidence type="ECO:0000313" key="4">
    <source>
        <dbReference type="EMBL" id="TNJ45778.1"/>
    </source>
</evidence>
<accession>A0A5C4SNT9</accession>
<feature type="domain" description="Sulfotransferase" evidence="3">
    <location>
        <begin position="8"/>
        <end position="168"/>
    </location>
</feature>
<proteinExistence type="inferred from homology"/>
<evidence type="ECO:0000256" key="1">
    <source>
        <dbReference type="ARBA" id="ARBA00005771"/>
    </source>
</evidence>
<dbReference type="PANTHER" id="PTHR11783">
    <property type="entry name" value="SULFOTRANSFERASE SULT"/>
    <property type="match status" value="1"/>
</dbReference>
<reference evidence="4 5" key="1">
    <citation type="submission" date="2019-05" db="EMBL/GenBank/DDBJ databases">
        <title>Tamlana fucoidanivorans sp. nov., isolated from the surface of algae collected from Fujian province in China.</title>
        <authorList>
            <person name="Li J."/>
        </authorList>
    </citation>
    <scope>NUCLEOTIDE SEQUENCE [LARGE SCALE GENOMIC DNA]</scope>
    <source>
        <strain evidence="4 5">CW2-9</strain>
    </source>
</reference>
<dbReference type="GO" id="GO:0008146">
    <property type="term" value="F:sulfotransferase activity"/>
    <property type="evidence" value="ECO:0007669"/>
    <property type="project" value="InterPro"/>
</dbReference>
<keyword evidence="5" id="KW-1185">Reference proteome</keyword>
<dbReference type="Proteomes" id="UP000308713">
    <property type="component" value="Unassembled WGS sequence"/>
</dbReference>
<keyword evidence="2 4" id="KW-0808">Transferase</keyword>
<dbReference type="Pfam" id="PF00685">
    <property type="entry name" value="Sulfotransfer_1"/>
    <property type="match status" value="1"/>
</dbReference>
<evidence type="ECO:0000259" key="3">
    <source>
        <dbReference type="Pfam" id="PF00685"/>
    </source>
</evidence>
<dbReference type="SUPFAM" id="SSF52540">
    <property type="entry name" value="P-loop containing nucleoside triphosphate hydrolases"/>
    <property type="match status" value="1"/>
</dbReference>
<dbReference type="RefSeq" id="WP_139695421.1">
    <property type="nucleotide sequence ID" value="NZ_CP074074.1"/>
</dbReference>
<dbReference type="InterPro" id="IPR000863">
    <property type="entry name" value="Sulfotransferase_dom"/>
</dbReference>
<sequence>MKHNYIKIYSHPRSGTHFLEAFLAKNFYPSQDLSSKGSIYFGHWSNKILLEEGEPYHRLFGSHLFPEQNKKFSNAIYIYRDGRDVIASLWNSKFYQMDWFGISFSEFLRKEIDWYGGTGQKALPKVNIVQHWFNHVDSWVNYDEEDIFILRFEDMKNNPKKAYQDIAKKFFPFKYYKGRLFGVKRFDPIKNKVGLKPNAAKINSWEKLFSEDDLDFFYSQIPHKKYLYEE</sequence>
<dbReference type="Gene3D" id="3.40.50.300">
    <property type="entry name" value="P-loop containing nucleotide triphosphate hydrolases"/>
    <property type="match status" value="1"/>
</dbReference>
<organism evidence="4 5">
    <name type="scientific">Allotamlana fucoidanivorans</name>
    <dbReference type="NCBI Taxonomy" id="2583814"/>
    <lineage>
        <taxon>Bacteria</taxon>
        <taxon>Pseudomonadati</taxon>
        <taxon>Bacteroidota</taxon>
        <taxon>Flavobacteriia</taxon>
        <taxon>Flavobacteriales</taxon>
        <taxon>Flavobacteriaceae</taxon>
        <taxon>Allotamlana</taxon>
    </lineage>
</organism>
<dbReference type="InterPro" id="IPR027417">
    <property type="entry name" value="P-loop_NTPase"/>
</dbReference>
<gene>
    <name evidence="4" type="ORF">FGF67_05190</name>
</gene>
<comment type="caution">
    <text evidence="4">The sequence shown here is derived from an EMBL/GenBank/DDBJ whole genome shotgun (WGS) entry which is preliminary data.</text>
</comment>
<protein>
    <submittedName>
        <fullName evidence="4">Sulfotransferase domain-containing protein</fullName>
    </submittedName>
</protein>
<comment type="similarity">
    <text evidence="1">Belongs to the sulfotransferase 1 family.</text>
</comment>
<dbReference type="OrthoDB" id="1426576at2"/>
<dbReference type="AlphaFoldDB" id="A0A5C4SNT9"/>